<name>A0A7X0ST90_9BACL</name>
<dbReference type="AlphaFoldDB" id="A0A7X0ST90"/>
<organism evidence="1 2">
    <name type="scientific">Cohnella zeiphila</name>
    <dbReference type="NCBI Taxonomy" id="2761120"/>
    <lineage>
        <taxon>Bacteria</taxon>
        <taxon>Bacillati</taxon>
        <taxon>Bacillota</taxon>
        <taxon>Bacilli</taxon>
        <taxon>Bacillales</taxon>
        <taxon>Paenibacillaceae</taxon>
        <taxon>Cohnella</taxon>
    </lineage>
</organism>
<dbReference type="RefSeq" id="WP_185131132.1">
    <property type="nucleotide sequence ID" value="NZ_JACJVO010000027.1"/>
</dbReference>
<sequence length="112" mass="11864">MESGMKQPAPAGNRLSKDASLTLVLQGLFTFAYALSNTFLNLLPVAADTRQSGLYRHLLHGIPVLLRDGAAQPPDPKCRAGAQDVLSPSYGDCFQTGSGLAQQIIEQAIPPS</sequence>
<gene>
    <name evidence="1" type="ORF">H7C18_21345</name>
</gene>
<evidence type="ECO:0000313" key="2">
    <source>
        <dbReference type="Proteomes" id="UP000564644"/>
    </source>
</evidence>
<accession>A0A7X0ST90</accession>
<dbReference type="Proteomes" id="UP000564644">
    <property type="component" value="Unassembled WGS sequence"/>
</dbReference>
<protein>
    <submittedName>
        <fullName evidence="1">Uncharacterized protein</fullName>
    </submittedName>
</protein>
<reference evidence="1 2" key="1">
    <citation type="submission" date="2020-08" db="EMBL/GenBank/DDBJ databases">
        <title>Cohnella phylogeny.</title>
        <authorList>
            <person name="Dunlap C."/>
        </authorList>
    </citation>
    <scope>NUCLEOTIDE SEQUENCE [LARGE SCALE GENOMIC DNA]</scope>
    <source>
        <strain evidence="1 2">CBP 2801</strain>
    </source>
</reference>
<dbReference type="EMBL" id="JACJVO010000027">
    <property type="protein sequence ID" value="MBB6733473.1"/>
    <property type="molecule type" value="Genomic_DNA"/>
</dbReference>
<evidence type="ECO:0000313" key="1">
    <source>
        <dbReference type="EMBL" id="MBB6733473.1"/>
    </source>
</evidence>
<keyword evidence="2" id="KW-1185">Reference proteome</keyword>
<comment type="caution">
    <text evidence="1">The sequence shown here is derived from an EMBL/GenBank/DDBJ whole genome shotgun (WGS) entry which is preliminary data.</text>
</comment>
<proteinExistence type="predicted"/>